<gene>
    <name evidence="7" type="ORF">PG997_002126</name>
</gene>
<evidence type="ECO:0000313" key="7">
    <source>
        <dbReference type="EMBL" id="KAK8091765.1"/>
    </source>
</evidence>
<reference evidence="7 8" key="1">
    <citation type="submission" date="2023-01" db="EMBL/GenBank/DDBJ databases">
        <title>Analysis of 21 Apiospora genomes using comparative genomics revels a genus with tremendous synthesis potential of carbohydrate active enzymes and secondary metabolites.</title>
        <authorList>
            <person name="Sorensen T."/>
        </authorList>
    </citation>
    <scope>NUCLEOTIDE SEQUENCE [LARGE SCALE GENOMIC DNA]</scope>
    <source>
        <strain evidence="7 8">CBS 114990</strain>
    </source>
</reference>
<sequence>MSTAANTLSFVAYPPGIIDGIRTKFGPFVAGFAASWLRAFLGRHRHNPLAAMFLTTCLYILYNSGLPLLYRVPGTLARLVRLFVPSLARFCTPSIAVRQTDVVASDIIKWTMTHIFLTRNPMALMAGSERPYYILGSGKRRNRSLMTNSNDTKYYPDKQPVWFFRGWRPFAIHMSKSASGSGKEGLGEERRGCKSPLWDFLIRIFMTSKYDRFGSAITMPIRPLETVYLDERMKQGLVDDMAKYLNPEAEQYYINRGIPYRRGYLLHGPPGTGKTSLVNALAGHFNLPVYIVDLGSISDDVGLQSIFKSIAPRSIVLLEDIDANKFACSRREEWQSGPRITLTGLLNVLDGVASPWGRIVIMTTNHAENLDAALKRPGRADMHLYIGHITQQCAKTMFLHQLDDPDGTIGQIGESDSNDTLREMGEQFSQQIPEGCITPAKLGNFLLQHRNDPAGACSNIASWVTEQIQADNVEGTEVLE</sequence>
<dbReference type="GeneID" id="92039501"/>
<evidence type="ECO:0000259" key="6">
    <source>
        <dbReference type="SMART" id="SM00382"/>
    </source>
</evidence>
<keyword evidence="7" id="KW-0378">Hydrolase</keyword>
<feature type="transmembrane region" description="Helical" evidence="5">
    <location>
        <begin position="25"/>
        <end position="42"/>
    </location>
</feature>
<dbReference type="SUPFAM" id="SSF52540">
    <property type="entry name" value="P-loop containing nucleoside triphosphate hydrolases"/>
    <property type="match status" value="1"/>
</dbReference>
<evidence type="ECO:0000256" key="4">
    <source>
        <dbReference type="RuleBase" id="RU003651"/>
    </source>
</evidence>
<keyword evidence="5" id="KW-1133">Transmembrane helix</keyword>
<keyword evidence="2 4" id="KW-0547">Nucleotide-binding</keyword>
<dbReference type="RefSeq" id="XP_066673737.1">
    <property type="nucleotide sequence ID" value="XM_066806441.1"/>
</dbReference>
<dbReference type="Proteomes" id="UP001433268">
    <property type="component" value="Unassembled WGS sequence"/>
</dbReference>
<dbReference type="GO" id="GO:0016787">
    <property type="term" value="F:hydrolase activity"/>
    <property type="evidence" value="ECO:0007669"/>
    <property type="project" value="UniProtKB-KW"/>
</dbReference>
<dbReference type="InterPro" id="IPR003959">
    <property type="entry name" value="ATPase_AAA_core"/>
</dbReference>
<dbReference type="InterPro" id="IPR003593">
    <property type="entry name" value="AAA+_ATPase"/>
</dbReference>
<comment type="caution">
    <text evidence="7">The sequence shown here is derived from an EMBL/GenBank/DDBJ whole genome shotgun (WGS) entry which is preliminary data.</text>
</comment>
<dbReference type="Gene3D" id="3.40.50.300">
    <property type="entry name" value="P-loop containing nucleotide triphosphate hydrolases"/>
    <property type="match status" value="1"/>
</dbReference>
<dbReference type="SMART" id="SM00382">
    <property type="entry name" value="AAA"/>
    <property type="match status" value="1"/>
</dbReference>
<proteinExistence type="inferred from homology"/>
<keyword evidence="8" id="KW-1185">Reference proteome</keyword>
<evidence type="ECO:0000256" key="5">
    <source>
        <dbReference type="SAM" id="Phobius"/>
    </source>
</evidence>
<evidence type="ECO:0000256" key="1">
    <source>
        <dbReference type="ARBA" id="ARBA00007448"/>
    </source>
</evidence>
<dbReference type="EMBL" id="JAQQWN010000003">
    <property type="protein sequence ID" value="KAK8091765.1"/>
    <property type="molecule type" value="Genomic_DNA"/>
</dbReference>
<keyword evidence="5" id="KW-0472">Membrane</keyword>
<protein>
    <submittedName>
        <fullName evidence="7">P-loop containing nucleoside triphosphate hydrolase protein</fullName>
    </submittedName>
</protein>
<dbReference type="PANTHER" id="PTHR23070">
    <property type="entry name" value="BCS1 AAA-TYPE ATPASE"/>
    <property type="match status" value="1"/>
</dbReference>
<comment type="similarity">
    <text evidence="1">Belongs to the AAA ATPase family. BCS1 subfamily.</text>
</comment>
<feature type="transmembrane region" description="Helical" evidence="5">
    <location>
        <begin position="49"/>
        <end position="70"/>
    </location>
</feature>
<dbReference type="Pfam" id="PF00004">
    <property type="entry name" value="AAA"/>
    <property type="match status" value="1"/>
</dbReference>
<dbReference type="Pfam" id="PF25426">
    <property type="entry name" value="AAA_lid_BCS1"/>
    <property type="match status" value="1"/>
</dbReference>
<organism evidence="7 8">
    <name type="scientific">Apiospora hydei</name>
    <dbReference type="NCBI Taxonomy" id="1337664"/>
    <lineage>
        <taxon>Eukaryota</taxon>
        <taxon>Fungi</taxon>
        <taxon>Dikarya</taxon>
        <taxon>Ascomycota</taxon>
        <taxon>Pezizomycotina</taxon>
        <taxon>Sordariomycetes</taxon>
        <taxon>Xylariomycetidae</taxon>
        <taxon>Amphisphaeriales</taxon>
        <taxon>Apiosporaceae</taxon>
        <taxon>Apiospora</taxon>
    </lineage>
</organism>
<keyword evidence="5" id="KW-0812">Transmembrane</keyword>
<evidence type="ECO:0000256" key="2">
    <source>
        <dbReference type="ARBA" id="ARBA00022741"/>
    </source>
</evidence>
<dbReference type="InterPro" id="IPR027417">
    <property type="entry name" value="P-loop_NTPase"/>
</dbReference>
<dbReference type="PROSITE" id="PS00674">
    <property type="entry name" value="AAA"/>
    <property type="match status" value="1"/>
</dbReference>
<evidence type="ECO:0000256" key="3">
    <source>
        <dbReference type="ARBA" id="ARBA00022840"/>
    </source>
</evidence>
<feature type="domain" description="AAA+ ATPase" evidence="6">
    <location>
        <begin position="260"/>
        <end position="390"/>
    </location>
</feature>
<keyword evidence="3 4" id="KW-0067">ATP-binding</keyword>
<dbReference type="InterPro" id="IPR003960">
    <property type="entry name" value="ATPase_AAA_CS"/>
</dbReference>
<dbReference type="InterPro" id="IPR057495">
    <property type="entry name" value="AAA_lid_BCS1"/>
</dbReference>
<evidence type="ECO:0000313" key="8">
    <source>
        <dbReference type="Proteomes" id="UP001433268"/>
    </source>
</evidence>
<dbReference type="InterPro" id="IPR050747">
    <property type="entry name" value="Mitochondrial_chaperone_BCS1"/>
</dbReference>
<accession>A0ABR1X8I4</accession>
<name>A0ABR1X8I4_9PEZI</name>